<organism evidence="2 3">
    <name type="scientific">Pleurodeles waltl</name>
    <name type="common">Iberian ribbed newt</name>
    <dbReference type="NCBI Taxonomy" id="8319"/>
    <lineage>
        <taxon>Eukaryota</taxon>
        <taxon>Metazoa</taxon>
        <taxon>Chordata</taxon>
        <taxon>Craniata</taxon>
        <taxon>Vertebrata</taxon>
        <taxon>Euteleostomi</taxon>
        <taxon>Amphibia</taxon>
        <taxon>Batrachia</taxon>
        <taxon>Caudata</taxon>
        <taxon>Salamandroidea</taxon>
        <taxon>Salamandridae</taxon>
        <taxon>Pleurodelinae</taxon>
        <taxon>Pleurodeles</taxon>
    </lineage>
</organism>
<protein>
    <submittedName>
        <fullName evidence="2">Uncharacterized protein</fullName>
    </submittedName>
</protein>
<feature type="region of interest" description="Disordered" evidence="1">
    <location>
        <begin position="101"/>
        <end position="122"/>
    </location>
</feature>
<dbReference type="Proteomes" id="UP001066276">
    <property type="component" value="Chromosome 9"/>
</dbReference>
<evidence type="ECO:0000313" key="2">
    <source>
        <dbReference type="EMBL" id="KAJ1105592.1"/>
    </source>
</evidence>
<sequence>MDVGVVSEVCLFGCVHFLCELSCSRDKVALSVGLTSGADLAPCPLRSRWRAHRSVGIAAISQCRAGGDARALGSSNPEGYAHLPSSGDRVRPLLRSSAVRGGYPAENGTRGPPPPPRQLSSPPFGLVLLSSGAFTIQCWVEGSPPRVRRHAAALWPRFVAAHAGRGRLPSSASVSCLSHPVIEPLCSWSA</sequence>
<comment type="caution">
    <text evidence="2">The sequence shown here is derived from an EMBL/GenBank/DDBJ whole genome shotgun (WGS) entry which is preliminary data.</text>
</comment>
<evidence type="ECO:0000313" key="3">
    <source>
        <dbReference type="Proteomes" id="UP001066276"/>
    </source>
</evidence>
<evidence type="ECO:0000256" key="1">
    <source>
        <dbReference type="SAM" id="MobiDB-lite"/>
    </source>
</evidence>
<reference evidence="2" key="1">
    <citation type="journal article" date="2022" name="bioRxiv">
        <title>Sequencing and chromosome-scale assembly of the giantPleurodeles waltlgenome.</title>
        <authorList>
            <person name="Brown T."/>
            <person name="Elewa A."/>
            <person name="Iarovenko S."/>
            <person name="Subramanian E."/>
            <person name="Araus A.J."/>
            <person name="Petzold A."/>
            <person name="Susuki M."/>
            <person name="Suzuki K.-i.T."/>
            <person name="Hayashi T."/>
            <person name="Toyoda A."/>
            <person name="Oliveira C."/>
            <person name="Osipova E."/>
            <person name="Leigh N.D."/>
            <person name="Simon A."/>
            <person name="Yun M.H."/>
        </authorList>
    </citation>
    <scope>NUCLEOTIDE SEQUENCE</scope>
    <source>
        <strain evidence="2">20211129_DDA</strain>
        <tissue evidence="2">Liver</tissue>
    </source>
</reference>
<accession>A0AAV7MQI5</accession>
<dbReference type="EMBL" id="JANPWB010000013">
    <property type="protein sequence ID" value="KAJ1105592.1"/>
    <property type="molecule type" value="Genomic_DNA"/>
</dbReference>
<gene>
    <name evidence="2" type="ORF">NDU88_002997</name>
</gene>
<dbReference type="AlphaFoldDB" id="A0AAV7MQI5"/>
<name>A0AAV7MQI5_PLEWA</name>
<proteinExistence type="predicted"/>
<keyword evidence="3" id="KW-1185">Reference proteome</keyword>